<dbReference type="SFLD" id="SFLDG01129">
    <property type="entry name" value="C1.5:_HAD__Beta-PGM__Phosphata"/>
    <property type="match status" value="1"/>
</dbReference>
<dbReference type="PANTHER" id="PTHR43434:SF20">
    <property type="entry name" value="5'-NUCLEOTIDASE"/>
    <property type="match status" value="1"/>
</dbReference>
<dbReference type="Proteomes" id="UP000264120">
    <property type="component" value="Chromosome"/>
</dbReference>
<sequence>MIFQKSHTVLFDLDGTIVRSRDGIVDSIHALLRDLGHEPDMSMDLTWVVGPPLEELIGHVLAHYGDDRVQEAMALYRKHYESEGMHKSPVFDHMRNVIETLSAEGVRLFIATSKPRHLARKILHLRNLVQYFDGLSGARADDSGAEKPELIASLLREHDVRREDALMIGDRRFDISGAHANHVRALGVLWGYGSREELTEAGADALVSQPSELLDAIRQQFAAAEAHPHR</sequence>
<dbReference type="OrthoDB" id="9793014at2"/>
<keyword evidence="1" id="KW-0378">Hydrolase</keyword>
<dbReference type="InterPro" id="IPR036412">
    <property type="entry name" value="HAD-like_sf"/>
</dbReference>
<reference evidence="1 2" key="1">
    <citation type="submission" date="2017-08" db="EMBL/GenBank/DDBJ databases">
        <title>Complete genome sequence of Gluconacetobacter saccharivorans CV1 isolated from Fermented Vinegar.</title>
        <authorList>
            <person name="Kim S.-Y."/>
        </authorList>
    </citation>
    <scope>NUCLEOTIDE SEQUENCE [LARGE SCALE GENOMIC DNA]</scope>
    <source>
        <strain evidence="1 2">CV1</strain>
    </source>
</reference>
<dbReference type="Gene3D" id="3.40.50.1000">
    <property type="entry name" value="HAD superfamily/HAD-like"/>
    <property type="match status" value="1"/>
</dbReference>
<organism evidence="1 2">
    <name type="scientific">Komagataeibacter saccharivorans</name>
    <dbReference type="NCBI Taxonomy" id="265959"/>
    <lineage>
        <taxon>Bacteria</taxon>
        <taxon>Pseudomonadati</taxon>
        <taxon>Pseudomonadota</taxon>
        <taxon>Alphaproteobacteria</taxon>
        <taxon>Acetobacterales</taxon>
        <taxon>Acetobacteraceae</taxon>
        <taxon>Komagataeibacter</taxon>
    </lineage>
</organism>
<gene>
    <name evidence="1" type="ORF">CD178_00364</name>
</gene>
<dbReference type="GO" id="GO:0008253">
    <property type="term" value="F:5'-nucleotidase activity"/>
    <property type="evidence" value="ECO:0007669"/>
    <property type="project" value="UniProtKB-EC"/>
</dbReference>
<dbReference type="GeneID" id="98314596"/>
<dbReference type="InterPro" id="IPR023198">
    <property type="entry name" value="PGP-like_dom2"/>
</dbReference>
<dbReference type="PANTHER" id="PTHR43434">
    <property type="entry name" value="PHOSPHOGLYCOLATE PHOSPHATASE"/>
    <property type="match status" value="1"/>
</dbReference>
<proteinExistence type="predicted"/>
<name>A0A347W8J0_9PROT</name>
<dbReference type="Pfam" id="PF13419">
    <property type="entry name" value="HAD_2"/>
    <property type="match status" value="1"/>
</dbReference>
<dbReference type="AlphaFoldDB" id="A0A347W8J0"/>
<dbReference type="GO" id="GO:0004713">
    <property type="term" value="F:protein tyrosine kinase activity"/>
    <property type="evidence" value="ECO:0007669"/>
    <property type="project" value="TreeGrafter"/>
</dbReference>
<dbReference type="EMBL" id="CP023036">
    <property type="protein sequence ID" value="AXY21183.1"/>
    <property type="molecule type" value="Genomic_DNA"/>
</dbReference>
<dbReference type="InterPro" id="IPR050155">
    <property type="entry name" value="HAD-like_hydrolase_sf"/>
</dbReference>
<accession>A0A347W8J0</accession>
<keyword evidence="2" id="KW-1185">Reference proteome</keyword>
<dbReference type="EC" id="3.1.3.5" evidence="1"/>
<evidence type="ECO:0000313" key="2">
    <source>
        <dbReference type="Proteomes" id="UP000264120"/>
    </source>
</evidence>
<dbReference type="GO" id="GO:0005829">
    <property type="term" value="C:cytosol"/>
    <property type="evidence" value="ECO:0007669"/>
    <property type="project" value="TreeGrafter"/>
</dbReference>
<dbReference type="InterPro" id="IPR023214">
    <property type="entry name" value="HAD_sf"/>
</dbReference>
<dbReference type="Gene3D" id="1.10.150.240">
    <property type="entry name" value="Putative phosphatase, domain 2"/>
    <property type="match status" value="1"/>
</dbReference>
<protein>
    <submittedName>
        <fullName evidence="1">5'-nucleotidase</fullName>
        <ecNumber evidence="1">3.1.3.5</ecNumber>
    </submittedName>
</protein>
<dbReference type="KEGG" id="ksc:CD178_00364"/>
<dbReference type="InterPro" id="IPR041492">
    <property type="entry name" value="HAD_2"/>
</dbReference>
<dbReference type="SUPFAM" id="SSF56784">
    <property type="entry name" value="HAD-like"/>
    <property type="match status" value="1"/>
</dbReference>
<evidence type="ECO:0000313" key="1">
    <source>
        <dbReference type="EMBL" id="AXY21183.1"/>
    </source>
</evidence>
<dbReference type="SFLD" id="SFLDS00003">
    <property type="entry name" value="Haloacid_Dehalogenase"/>
    <property type="match status" value="1"/>
</dbReference>
<dbReference type="RefSeq" id="WP_102324481.1">
    <property type="nucleotide sequence ID" value="NZ_CALCQY010000012.1"/>
</dbReference>